<proteinExistence type="predicted"/>
<evidence type="ECO:0000313" key="1">
    <source>
        <dbReference type="EMBL" id="KIJ30602.1"/>
    </source>
</evidence>
<dbReference type="InterPro" id="IPR032675">
    <property type="entry name" value="LRR_dom_sf"/>
</dbReference>
<keyword evidence="2" id="KW-1185">Reference proteome</keyword>
<dbReference type="Gene3D" id="3.80.10.10">
    <property type="entry name" value="Ribonuclease Inhibitor"/>
    <property type="match status" value="1"/>
</dbReference>
<dbReference type="AlphaFoldDB" id="A0A0C9UNY7"/>
<sequence length="383" mass="43500">MFRKPQPKPKPKSKPMVDFFPGLIYVGPPLILKLPKEIIEEIISYFPDINLALEDKGDIYPFYDASKVKWASEYAREDALRALSQTCHALRKNFLPLLWYHFDIYRRTGGSQTMGDKARWHKQVAKALVRRSLFLANSKNQMIASYVHSCRVVLIFCSPSTVLPEFANCLASLPNLHSLEILHFDARLGPNLKVGLKNTEFLSIKKIVLPSSGYSILGCCPNVISVTCTRIEEGGSELDLIDTVIECCPKVEVLELIESDKTTIESIAQNIPGLKRIMFRMNRTADIVDCLKPLKQLSAIDFMDIKPSEPDHFPSPADLAKSPVIKAAKEALKGPLENRKLGVIFHCFTPIPMNPRSPYYDYYLDKDIKYCTWHKRRIKLSVN</sequence>
<gene>
    <name evidence="1" type="ORF">M422DRAFT_36504</name>
</gene>
<reference evidence="1 2" key="1">
    <citation type="submission" date="2014-06" db="EMBL/GenBank/DDBJ databases">
        <title>Evolutionary Origins and Diversification of the Mycorrhizal Mutualists.</title>
        <authorList>
            <consortium name="DOE Joint Genome Institute"/>
            <consortium name="Mycorrhizal Genomics Consortium"/>
            <person name="Kohler A."/>
            <person name="Kuo A."/>
            <person name="Nagy L.G."/>
            <person name="Floudas D."/>
            <person name="Copeland A."/>
            <person name="Barry K.W."/>
            <person name="Cichocki N."/>
            <person name="Veneault-Fourrey C."/>
            <person name="LaButti K."/>
            <person name="Lindquist E.A."/>
            <person name="Lipzen A."/>
            <person name="Lundell T."/>
            <person name="Morin E."/>
            <person name="Murat C."/>
            <person name="Riley R."/>
            <person name="Ohm R."/>
            <person name="Sun H."/>
            <person name="Tunlid A."/>
            <person name="Henrissat B."/>
            <person name="Grigoriev I.V."/>
            <person name="Hibbett D.S."/>
            <person name="Martin F."/>
        </authorList>
    </citation>
    <scope>NUCLEOTIDE SEQUENCE [LARGE SCALE GENOMIC DNA]</scope>
    <source>
        <strain evidence="1 2">SS14</strain>
    </source>
</reference>
<dbReference type="HOGENOM" id="CLU_054439_0_0_1"/>
<name>A0A0C9UNY7_SPHS4</name>
<evidence type="ECO:0000313" key="2">
    <source>
        <dbReference type="Proteomes" id="UP000054279"/>
    </source>
</evidence>
<accession>A0A0C9UNY7</accession>
<dbReference type="EMBL" id="KN837258">
    <property type="protein sequence ID" value="KIJ30602.1"/>
    <property type="molecule type" value="Genomic_DNA"/>
</dbReference>
<dbReference type="SUPFAM" id="SSF52058">
    <property type="entry name" value="L domain-like"/>
    <property type="match status" value="1"/>
</dbReference>
<dbReference type="OrthoDB" id="3251070at2759"/>
<dbReference type="Proteomes" id="UP000054279">
    <property type="component" value="Unassembled WGS sequence"/>
</dbReference>
<protein>
    <recommendedName>
        <fullName evidence="3">F-box domain-containing protein</fullName>
    </recommendedName>
</protein>
<organism evidence="1 2">
    <name type="scientific">Sphaerobolus stellatus (strain SS14)</name>
    <dbReference type="NCBI Taxonomy" id="990650"/>
    <lineage>
        <taxon>Eukaryota</taxon>
        <taxon>Fungi</taxon>
        <taxon>Dikarya</taxon>
        <taxon>Basidiomycota</taxon>
        <taxon>Agaricomycotina</taxon>
        <taxon>Agaricomycetes</taxon>
        <taxon>Phallomycetidae</taxon>
        <taxon>Geastrales</taxon>
        <taxon>Sphaerobolaceae</taxon>
        <taxon>Sphaerobolus</taxon>
    </lineage>
</organism>
<evidence type="ECO:0008006" key="3">
    <source>
        <dbReference type="Google" id="ProtNLM"/>
    </source>
</evidence>